<comment type="subcellular location">
    <subcellularLocation>
        <location evidence="4">Secreted</location>
        <location evidence="4">Extracellular space</location>
        <location evidence="4">Apoplast</location>
    </subcellularLocation>
</comment>
<feature type="signal peptide" evidence="4">
    <location>
        <begin position="1"/>
        <end position="24"/>
    </location>
</feature>
<keyword evidence="7" id="KW-1185">Reference proteome</keyword>
<name>A0AAV8TLS3_9ROSI</name>
<dbReference type="InterPro" id="IPR044859">
    <property type="entry name" value="Allene_oxi_cyc_Dirigent"/>
</dbReference>
<feature type="compositionally biased region" description="Low complexity" evidence="5">
    <location>
        <begin position="198"/>
        <end position="210"/>
    </location>
</feature>
<keyword evidence="4" id="KW-0052">Apoplast</keyword>
<dbReference type="GO" id="GO:0048046">
    <property type="term" value="C:apoplast"/>
    <property type="evidence" value="ECO:0007669"/>
    <property type="project" value="UniProtKB-SubCell"/>
</dbReference>
<evidence type="ECO:0000256" key="2">
    <source>
        <dbReference type="ARBA" id="ARBA00011738"/>
    </source>
</evidence>
<comment type="similarity">
    <text evidence="1 4">Belongs to the plant dirigent protein family.</text>
</comment>
<dbReference type="Pfam" id="PF03018">
    <property type="entry name" value="Dirigent"/>
    <property type="match status" value="1"/>
</dbReference>
<evidence type="ECO:0000313" key="7">
    <source>
        <dbReference type="Proteomes" id="UP001159364"/>
    </source>
</evidence>
<feature type="region of interest" description="Disordered" evidence="5">
    <location>
        <begin position="191"/>
        <end position="210"/>
    </location>
</feature>
<evidence type="ECO:0000256" key="3">
    <source>
        <dbReference type="ARBA" id="ARBA00022525"/>
    </source>
</evidence>
<dbReference type="EMBL" id="JAIWQS010000004">
    <property type="protein sequence ID" value="KAJ8767094.1"/>
    <property type="molecule type" value="Genomic_DNA"/>
</dbReference>
<dbReference type="PANTHER" id="PTHR21495">
    <property type="entry name" value="NUCLEOPORIN-RELATED"/>
    <property type="match status" value="1"/>
</dbReference>
<dbReference type="GO" id="GO:0009699">
    <property type="term" value="P:phenylpropanoid biosynthetic process"/>
    <property type="evidence" value="ECO:0007669"/>
    <property type="project" value="UniProtKB-ARBA"/>
</dbReference>
<comment type="caution">
    <text evidence="6">The sequence shown here is derived from an EMBL/GenBank/DDBJ whole genome shotgun (WGS) entry which is preliminary data.</text>
</comment>
<comment type="subunit">
    <text evidence="2 4">Homodimer.</text>
</comment>
<accession>A0AAV8TLS3</accession>
<keyword evidence="3 4" id="KW-0964">Secreted</keyword>
<evidence type="ECO:0000313" key="6">
    <source>
        <dbReference type="EMBL" id="KAJ8767094.1"/>
    </source>
</evidence>
<feature type="chain" id="PRO_5043103794" description="Dirigent protein" evidence="4">
    <location>
        <begin position="25"/>
        <end position="239"/>
    </location>
</feature>
<protein>
    <recommendedName>
        <fullName evidence="4">Dirigent protein</fullName>
    </recommendedName>
</protein>
<evidence type="ECO:0000256" key="1">
    <source>
        <dbReference type="ARBA" id="ARBA00010746"/>
    </source>
</evidence>
<dbReference type="AlphaFoldDB" id="A0AAV8TLS3"/>
<organism evidence="6 7">
    <name type="scientific">Erythroxylum novogranatense</name>
    <dbReference type="NCBI Taxonomy" id="1862640"/>
    <lineage>
        <taxon>Eukaryota</taxon>
        <taxon>Viridiplantae</taxon>
        <taxon>Streptophyta</taxon>
        <taxon>Embryophyta</taxon>
        <taxon>Tracheophyta</taxon>
        <taxon>Spermatophyta</taxon>
        <taxon>Magnoliopsida</taxon>
        <taxon>eudicotyledons</taxon>
        <taxon>Gunneridae</taxon>
        <taxon>Pentapetalae</taxon>
        <taxon>rosids</taxon>
        <taxon>fabids</taxon>
        <taxon>Malpighiales</taxon>
        <taxon>Erythroxylaceae</taxon>
        <taxon>Erythroxylum</taxon>
    </lineage>
</organism>
<keyword evidence="4" id="KW-0732">Signal</keyword>
<proteinExistence type="inferred from homology"/>
<reference evidence="6 7" key="1">
    <citation type="submission" date="2021-09" db="EMBL/GenBank/DDBJ databases">
        <title>Genomic insights and catalytic innovation underlie evolution of tropane alkaloids biosynthesis.</title>
        <authorList>
            <person name="Wang Y.-J."/>
            <person name="Tian T."/>
            <person name="Huang J.-P."/>
            <person name="Huang S.-X."/>
        </authorList>
    </citation>
    <scope>NUCLEOTIDE SEQUENCE [LARGE SCALE GENOMIC DNA]</scope>
    <source>
        <strain evidence="6">KIB-2018</strain>
        <tissue evidence="6">Leaf</tissue>
    </source>
</reference>
<gene>
    <name evidence="6" type="ORF">K2173_012685</name>
</gene>
<dbReference type="InterPro" id="IPR004265">
    <property type="entry name" value="Dirigent"/>
</dbReference>
<dbReference type="Gene3D" id="2.40.480.10">
    <property type="entry name" value="Allene oxide cyclase-like"/>
    <property type="match status" value="1"/>
</dbReference>
<sequence length="239" mass="25543">MAKAKLYLWLGLLVFLLESSKPQAQDSGNLKWVKRVVTEKETITNLQFYFHDILGGSNPTAARVAQANDTNQSPTNFGAITMVDDPLTEEPDLSSKLIGRAQGLYGSSGQSEMSLIMVMSFSLLDGIYKGSSFVVLGRNLAMSPQREIPIVGGTGLFRMARGYAVAQSYSVDPNAAVVSYNVTISVDGNQTVPADGTSSSSNNKNSDVNSSGTTTVTFLNHASVAIFAVLVTIWWSSGV</sequence>
<evidence type="ECO:0000256" key="4">
    <source>
        <dbReference type="RuleBase" id="RU363099"/>
    </source>
</evidence>
<dbReference type="Proteomes" id="UP001159364">
    <property type="component" value="Linkage Group LG04"/>
</dbReference>
<comment type="function">
    <text evidence="4">Dirigent proteins impart stereoselectivity on the phenoxy radical-coupling reaction, yielding optically active lignans from two molecules of coniferyl alcohol in the biosynthesis of lignans, flavonolignans, and alkaloids and thus plays a central role in plant secondary metabolism.</text>
</comment>
<evidence type="ECO:0000256" key="5">
    <source>
        <dbReference type="SAM" id="MobiDB-lite"/>
    </source>
</evidence>